<accession>A0A9N8DR42</accession>
<sequence length="228" mass="26113">MKPSVDASNGLKDKSKKLYIRVTESLTTIYSDFSDGIARLPPMAESNALHWKQNLEMHRLSIKPYIPEGLYGLCNFWYSTEAEKLFASRGFETAREAAATILALLKEAAKSTEHAKELITELAASDLPTYYIDNFDGEPLEMQFDPARVEKLAVTVKCKASYMQRAITLLMEADGEGEQMNWFRRGDLTITNPTTIQWWLRQFRDQRRFPNPLMKEKLGIALFVNHPQ</sequence>
<dbReference type="AlphaFoldDB" id="A0A9N8DR42"/>
<dbReference type="EMBL" id="CAICTM010000292">
    <property type="protein sequence ID" value="CAB9507099.1"/>
    <property type="molecule type" value="Genomic_DNA"/>
</dbReference>
<dbReference type="Proteomes" id="UP001153069">
    <property type="component" value="Unassembled WGS sequence"/>
</dbReference>
<protein>
    <submittedName>
        <fullName evidence="1">Uncharacterized protein</fullName>
    </submittedName>
</protein>
<keyword evidence="2" id="KW-1185">Reference proteome</keyword>
<organism evidence="1 2">
    <name type="scientific">Seminavis robusta</name>
    <dbReference type="NCBI Taxonomy" id="568900"/>
    <lineage>
        <taxon>Eukaryota</taxon>
        <taxon>Sar</taxon>
        <taxon>Stramenopiles</taxon>
        <taxon>Ochrophyta</taxon>
        <taxon>Bacillariophyta</taxon>
        <taxon>Bacillariophyceae</taxon>
        <taxon>Bacillariophycidae</taxon>
        <taxon>Naviculales</taxon>
        <taxon>Naviculaceae</taxon>
        <taxon>Seminavis</taxon>
    </lineage>
</organism>
<reference evidence="1" key="1">
    <citation type="submission" date="2020-06" db="EMBL/GenBank/DDBJ databases">
        <authorList>
            <consortium name="Plant Systems Biology data submission"/>
        </authorList>
    </citation>
    <scope>NUCLEOTIDE SEQUENCE</scope>
    <source>
        <strain evidence="1">D6</strain>
    </source>
</reference>
<name>A0A9N8DR42_9STRA</name>
<proteinExistence type="predicted"/>
<evidence type="ECO:0000313" key="2">
    <source>
        <dbReference type="Proteomes" id="UP001153069"/>
    </source>
</evidence>
<comment type="caution">
    <text evidence="1">The sequence shown here is derived from an EMBL/GenBank/DDBJ whole genome shotgun (WGS) entry which is preliminary data.</text>
</comment>
<gene>
    <name evidence="1" type="ORF">SEMRO_293_G109780.1</name>
</gene>
<evidence type="ECO:0000313" key="1">
    <source>
        <dbReference type="EMBL" id="CAB9507099.1"/>
    </source>
</evidence>